<dbReference type="Pfam" id="PF01757">
    <property type="entry name" value="Acyl_transf_3"/>
    <property type="match status" value="1"/>
</dbReference>
<evidence type="ECO:0000259" key="2">
    <source>
        <dbReference type="Pfam" id="PF01757"/>
    </source>
</evidence>
<evidence type="ECO:0000256" key="1">
    <source>
        <dbReference type="SAM" id="Phobius"/>
    </source>
</evidence>
<evidence type="ECO:0000313" key="3">
    <source>
        <dbReference type="EMBL" id="MBB2493529.1"/>
    </source>
</evidence>
<feature type="transmembrane region" description="Helical" evidence="1">
    <location>
        <begin position="179"/>
        <end position="197"/>
    </location>
</feature>
<feature type="transmembrane region" description="Helical" evidence="1">
    <location>
        <begin position="101"/>
        <end position="121"/>
    </location>
</feature>
<dbReference type="GO" id="GO:0000271">
    <property type="term" value="P:polysaccharide biosynthetic process"/>
    <property type="evidence" value="ECO:0007669"/>
    <property type="project" value="TreeGrafter"/>
</dbReference>
<evidence type="ECO:0000313" key="4">
    <source>
        <dbReference type="Proteomes" id="UP000542720"/>
    </source>
</evidence>
<feature type="transmembrane region" description="Helical" evidence="1">
    <location>
        <begin position="266"/>
        <end position="284"/>
    </location>
</feature>
<dbReference type="GO" id="GO:0016747">
    <property type="term" value="F:acyltransferase activity, transferring groups other than amino-acyl groups"/>
    <property type="evidence" value="ECO:0007669"/>
    <property type="project" value="InterPro"/>
</dbReference>
<keyword evidence="4" id="KW-1185">Reference proteome</keyword>
<keyword evidence="3" id="KW-0012">Acyltransferase</keyword>
<dbReference type="InterPro" id="IPR050879">
    <property type="entry name" value="Acyltransferase_3"/>
</dbReference>
<dbReference type="GO" id="GO:0016020">
    <property type="term" value="C:membrane"/>
    <property type="evidence" value="ECO:0007669"/>
    <property type="project" value="TreeGrafter"/>
</dbReference>
<dbReference type="EMBL" id="JACJUD010000001">
    <property type="protein sequence ID" value="MBB2493529.1"/>
    <property type="molecule type" value="Genomic_DNA"/>
</dbReference>
<dbReference type="AlphaFoldDB" id="A0A7W4Q8D8"/>
<protein>
    <submittedName>
        <fullName evidence="3">Acyltransferase</fullName>
    </submittedName>
</protein>
<dbReference type="RefSeq" id="WP_183087111.1">
    <property type="nucleotide sequence ID" value="NZ_JACJUD010000001.1"/>
</dbReference>
<dbReference type="PANTHER" id="PTHR23028">
    <property type="entry name" value="ACETYLTRANSFERASE"/>
    <property type="match status" value="1"/>
</dbReference>
<accession>A0A7W4Q8D8</accession>
<keyword evidence="1" id="KW-0812">Transmembrane</keyword>
<proteinExistence type="predicted"/>
<reference evidence="3 4" key="1">
    <citation type="submission" date="2020-08" db="EMBL/GenBank/DDBJ databases">
        <authorList>
            <person name="Kim C.M."/>
        </authorList>
    </citation>
    <scope>NUCLEOTIDE SEQUENCE [LARGE SCALE GENOMIC DNA]</scope>
    <source>
        <strain evidence="3 4">UL070</strain>
    </source>
</reference>
<dbReference type="Proteomes" id="UP000542720">
    <property type="component" value="Unassembled WGS sequence"/>
</dbReference>
<feature type="domain" description="Acyltransferase 3" evidence="2">
    <location>
        <begin position="31"/>
        <end position="350"/>
    </location>
</feature>
<feature type="transmembrane region" description="Helical" evidence="1">
    <location>
        <begin position="304"/>
        <end position="323"/>
    </location>
</feature>
<feature type="transmembrane region" description="Helical" evidence="1">
    <location>
        <begin position="235"/>
        <end position="254"/>
    </location>
</feature>
<keyword evidence="1" id="KW-0472">Membrane</keyword>
<feature type="transmembrane region" description="Helical" evidence="1">
    <location>
        <begin position="209"/>
        <end position="228"/>
    </location>
</feature>
<comment type="caution">
    <text evidence="3">The sequence shown here is derived from an EMBL/GenBank/DDBJ whole genome shotgun (WGS) entry which is preliminary data.</text>
</comment>
<keyword evidence="3" id="KW-0808">Transferase</keyword>
<feature type="transmembrane region" description="Helical" evidence="1">
    <location>
        <begin position="69"/>
        <end position="89"/>
    </location>
</feature>
<gene>
    <name evidence="3" type="ORF">H3H51_00780</name>
</gene>
<feature type="transmembrane region" description="Helical" evidence="1">
    <location>
        <begin position="335"/>
        <end position="358"/>
    </location>
</feature>
<keyword evidence="1" id="KW-1133">Transmembrane helix</keyword>
<sequence length="372" mass="42465">MTAILREFVGIYSRALATPVVHKGELLSVQRLRGLAVLMVLVFHVEDIARKLPGWEHVHTTYSALVGYSAPDLFFVISGFIMSYITFTTRFEPRRWLLSRFFRIFPMYVFFTSLVLGLWLYNPAMTMGSGVHDWGSIARSLLMLPQAGLPLLFVGWTVEHELVFYATVFLVARFLPVQWLYGVMLTLSVLALGKWLLQQHAGIQFWDFHILSLYMIQFTIGAFIYRFWTQAQVLGWKLPLLLCAMFLGLGMRYAESGLINEELPARVLSFGFAYGMLLLALLNLEKSQRDAGRQWKRRDWMVQFGDASYSTYLSHPFVLALFGKLYPHLHLSDGLAWVAIILCGLTIVAVGMLTHILLEKPVIEIGKRLSKA</sequence>
<organism evidence="3 4">
    <name type="scientific">Aquipseudomonas ullengensis</name>
    <dbReference type="NCBI Taxonomy" id="2759166"/>
    <lineage>
        <taxon>Bacteria</taxon>
        <taxon>Pseudomonadati</taxon>
        <taxon>Pseudomonadota</taxon>
        <taxon>Gammaproteobacteria</taxon>
        <taxon>Pseudomonadales</taxon>
        <taxon>Pseudomonadaceae</taxon>
        <taxon>Aquipseudomonas</taxon>
    </lineage>
</organism>
<name>A0A7W4Q8D8_9GAMM</name>
<dbReference type="PANTHER" id="PTHR23028:SF53">
    <property type="entry name" value="ACYL_TRANSF_3 DOMAIN-CONTAINING PROTEIN"/>
    <property type="match status" value="1"/>
</dbReference>
<dbReference type="InterPro" id="IPR002656">
    <property type="entry name" value="Acyl_transf_3_dom"/>
</dbReference>